<name>A0A381LDJ5_BLUGR</name>
<dbReference type="AlphaFoldDB" id="A0A381LDJ5"/>
<proteinExistence type="predicted"/>
<organism evidence="1">
    <name type="scientific">Blumeria graminis f. sp. tritici 96224</name>
    <dbReference type="NCBI Taxonomy" id="1268274"/>
    <lineage>
        <taxon>Eukaryota</taxon>
        <taxon>Fungi</taxon>
        <taxon>Dikarya</taxon>
        <taxon>Ascomycota</taxon>
        <taxon>Pezizomycotina</taxon>
        <taxon>Leotiomycetes</taxon>
        <taxon>Erysiphales</taxon>
        <taxon>Erysiphaceae</taxon>
        <taxon>Blumeria</taxon>
    </lineage>
</organism>
<sequence>MLKLSPTNSFWRTYKRSLVLHLPYIRRELYYCSLHKTCCHAQVHWAQDTRRRRGRGVRRAEEGCLVETRRAF</sequence>
<reference evidence="1" key="1">
    <citation type="submission" date="2018-07" db="EMBL/GenBank/DDBJ databases">
        <authorList>
            <person name="Quirk P.G."/>
            <person name="Krulwich T.A."/>
        </authorList>
    </citation>
    <scope>NUCLEOTIDE SEQUENCE</scope>
    <source>
        <strain evidence="1">96224</strain>
    </source>
</reference>
<gene>
    <name evidence="1" type="ORF">BGT96224V2_LOCUS5108</name>
</gene>
<protein>
    <submittedName>
        <fullName evidence="1">Bgt-20469</fullName>
    </submittedName>
</protein>
<accession>A0A381LDJ5</accession>
<dbReference type="EMBL" id="UIGY01000156">
    <property type="protein sequence ID" value="SUZ11953.1"/>
    <property type="molecule type" value="Genomic_DNA"/>
</dbReference>
<evidence type="ECO:0000313" key="1">
    <source>
        <dbReference type="EMBL" id="SUZ11953.1"/>
    </source>
</evidence>